<dbReference type="AlphaFoldDB" id="A0A816UD10"/>
<gene>
    <name evidence="2" type="ORF">DARMORV10_C08P07840.1</name>
</gene>
<name>A0A816UD10_BRANA</name>
<sequence length="99" mass="11097">MAIQLVISEKAGDERSCEEDAQGGDPALLQKTQSAVKKGKIRKKKKRWKTSLEMQGSLEKSFVNVKGHKTRDCDGLLLGFVDSKRRARHQLKEGKETEA</sequence>
<dbReference type="EMBL" id="HG994372">
    <property type="protein sequence ID" value="CAF2106780.1"/>
    <property type="molecule type" value="Genomic_DNA"/>
</dbReference>
<reference evidence="2" key="1">
    <citation type="submission" date="2021-01" db="EMBL/GenBank/DDBJ databases">
        <authorList>
            <consortium name="Genoscope - CEA"/>
            <person name="William W."/>
        </authorList>
    </citation>
    <scope>NUCLEOTIDE SEQUENCE</scope>
</reference>
<protein>
    <submittedName>
        <fullName evidence="2">(rape) hypothetical protein</fullName>
    </submittedName>
</protein>
<feature type="compositionally biased region" description="Basic residues" evidence="1">
    <location>
        <begin position="37"/>
        <end position="48"/>
    </location>
</feature>
<evidence type="ECO:0000256" key="1">
    <source>
        <dbReference type="SAM" id="MobiDB-lite"/>
    </source>
</evidence>
<proteinExistence type="predicted"/>
<evidence type="ECO:0000313" key="2">
    <source>
        <dbReference type="EMBL" id="CAF2106780.1"/>
    </source>
</evidence>
<feature type="region of interest" description="Disordered" evidence="1">
    <location>
        <begin position="14"/>
        <end position="48"/>
    </location>
</feature>
<accession>A0A816UD10</accession>
<dbReference type="Proteomes" id="UP001295469">
    <property type="component" value="Chromosome C08"/>
</dbReference>
<organism evidence="2">
    <name type="scientific">Brassica napus</name>
    <name type="common">Rape</name>
    <dbReference type="NCBI Taxonomy" id="3708"/>
    <lineage>
        <taxon>Eukaryota</taxon>
        <taxon>Viridiplantae</taxon>
        <taxon>Streptophyta</taxon>
        <taxon>Embryophyta</taxon>
        <taxon>Tracheophyta</taxon>
        <taxon>Spermatophyta</taxon>
        <taxon>Magnoliopsida</taxon>
        <taxon>eudicotyledons</taxon>
        <taxon>Gunneridae</taxon>
        <taxon>Pentapetalae</taxon>
        <taxon>rosids</taxon>
        <taxon>malvids</taxon>
        <taxon>Brassicales</taxon>
        <taxon>Brassicaceae</taxon>
        <taxon>Brassiceae</taxon>
        <taxon>Brassica</taxon>
    </lineage>
</organism>